<feature type="compositionally biased region" description="Basic and acidic residues" evidence="1">
    <location>
        <begin position="41"/>
        <end position="57"/>
    </location>
</feature>
<dbReference type="AlphaFoldDB" id="A0A1Y2DD12"/>
<evidence type="ECO:0000256" key="1">
    <source>
        <dbReference type="SAM" id="MobiDB-lite"/>
    </source>
</evidence>
<dbReference type="STRING" id="1141098.A0A1Y2DD12"/>
<evidence type="ECO:0000313" key="4">
    <source>
        <dbReference type="Proteomes" id="UP000193689"/>
    </source>
</evidence>
<evidence type="ECO:0000259" key="2">
    <source>
        <dbReference type="Pfam" id="PF19026"/>
    </source>
</evidence>
<accession>A0A1Y2DD12</accession>
<keyword evidence="4" id="KW-1185">Reference proteome</keyword>
<feature type="region of interest" description="Disordered" evidence="1">
    <location>
        <begin position="1"/>
        <end position="66"/>
    </location>
</feature>
<dbReference type="InterPro" id="IPR044034">
    <property type="entry name" value="NAC-like_UBA"/>
</dbReference>
<dbReference type="PANTHER" id="PTHR31184">
    <property type="entry name" value="HUNTINGTIN-INTERACTING PROTEIN K FAMILY MEMBER"/>
    <property type="match status" value="1"/>
</dbReference>
<dbReference type="RefSeq" id="XP_040710491.1">
    <property type="nucleotide sequence ID" value="XM_040856922.1"/>
</dbReference>
<dbReference type="Proteomes" id="UP000193689">
    <property type="component" value="Unassembled WGS sequence"/>
</dbReference>
<dbReference type="PANTHER" id="PTHR31184:SF2">
    <property type="entry name" value="HUNTINGTIN-INTERACTING PROTEIN K"/>
    <property type="match status" value="1"/>
</dbReference>
<name>A0A1Y2DD12_9PEZI</name>
<dbReference type="CDD" id="cd14361">
    <property type="entry name" value="UBA_HYPK"/>
    <property type="match status" value="1"/>
</dbReference>
<gene>
    <name evidence="3" type="ORF">BCR38DRAFT_355012</name>
</gene>
<dbReference type="Pfam" id="PF19026">
    <property type="entry name" value="UBA_HYPK"/>
    <property type="match status" value="1"/>
</dbReference>
<dbReference type="InterPro" id="IPR038922">
    <property type="entry name" value="HYPK_UBA"/>
</dbReference>
<dbReference type="GO" id="GO:0050821">
    <property type="term" value="P:protein stabilization"/>
    <property type="evidence" value="ECO:0007669"/>
    <property type="project" value="TreeGrafter"/>
</dbReference>
<sequence length="123" mass="12900">MAEPQPPAIVEGATMGDVEDEVQSQTKSAEDRKAAAAMAKLDARDEDASSSHVDQEAASKALKNMRAPAAAAAEKKEMKKVKVEAADVALLVEELDLTKPKATELLKAHDGDAVAAMKAFIAV</sequence>
<feature type="domain" description="Nascent polypeptide-associated complex subunit alpha-like UBA" evidence="2">
    <location>
        <begin position="81"/>
        <end position="121"/>
    </location>
</feature>
<dbReference type="InParanoid" id="A0A1Y2DD12"/>
<dbReference type="InterPro" id="IPR052617">
    <property type="entry name" value="Huntingtin-int_K"/>
</dbReference>
<organism evidence="3 4">
    <name type="scientific">Pseudomassariella vexata</name>
    <dbReference type="NCBI Taxonomy" id="1141098"/>
    <lineage>
        <taxon>Eukaryota</taxon>
        <taxon>Fungi</taxon>
        <taxon>Dikarya</taxon>
        <taxon>Ascomycota</taxon>
        <taxon>Pezizomycotina</taxon>
        <taxon>Sordariomycetes</taxon>
        <taxon>Xylariomycetidae</taxon>
        <taxon>Amphisphaeriales</taxon>
        <taxon>Pseudomassariaceae</taxon>
        <taxon>Pseudomassariella</taxon>
    </lineage>
</organism>
<dbReference type="GO" id="GO:0043066">
    <property type="term" value="P:negative regulation of apoptotic process"/>
    <property type="evidence" value="ECO:0007669"/>
    <property type="project" value="TreeGrafter"/>
</dbReference>
<comment type="caution">
    <text evidence="3">The sequence shown here is derived from an EMBL/GenBank/DDBJ whole genome shotgun (WGS) entry which is preliminary data.</text>
</comment>
<protein>
    <recommendedName>
        <fullName evidence="2">Nascent polypeptide-associated complex subunit alpha-like UBA domain-containing protein</fullName>
    </recommendedName>
</protein>
<dbReference type="EMBL" id="MCFJ01000020">
    <property type="protein sequence ID" value="ORY57139.1"/>
    <property type="molecule type" value="Genomic_DNA"/>
</dbReference>
<proteinExistence type="predicted"/>
<reference evidence="3 4" key="1">
    <citation type="submission" date="2016-07" db="EMBL/GenBank/DDBJ databases">
        <title>Pervasive Adenine N6-methylation of Active Genes in Fungi.</title>
        <authorList>
            <consortium name="DOE Joint Genome Institute"/>
            <person name="Mondo S.J."/>
            <person name="Dannebaum R.O."/>
            <person name="Kuo R.C."/>
            <person name="Labutti K."/>
            <person name="Haridas S."/>
            <person name="Kuo A."/>
            <person name="Salamov A."/>
            <person name="Ahrendt S.R."/>
            <person name="Lipzen A."/>
            <person name="Sullivan W."/>
            <person name="Andreopoulos W.B."/>
            <person name="Clum A."/>
            <person name="Lindquist E."/>
            <person name="Daum C."/>
            <person name="Ramamoorthy G.K."/>
            <person name="Gryganskyi A."/>
            <person name="Culley D."/>
            <person name="Magnuson J.K."/>
            <person name="James T.Y."/>
            <person name="O'Malley M.A."/>
            <person name="Stajich J.E."/>
            <person name="Spatafora J.W."/>
            <person name="Visel A."/>
            <person name="Grigoriev I.V."/>
        </authorList>
    </citation>
    <scope>NUCLEOTIDE SEQUENCE [LARGE SCALE GENOMIC DNA]</scope>
    <source>
        <strain evidence="3 4">CBS 129021</strain>
    </source>
</reference>
<dbReference type="GeneID" id="63773134"/>
<evidence type="ECO:0000313" key="3">
    <source>
        <dbReference type="EMBL" id="ORY57139.1"/>
    </source>
</evidence>